<dbReference type="PANTHER" id="PTHR10145">
    <property type="entry name" value="TRANSCRIPTION ELONGATION FACTOR SPT6"/>
    <property type="match status" value="1"/>
</dbReference>
<evidence type="ECO:0000313" key="4">
    <source>
        <dbReference type="Proteomes" id="UP000324800"/>
    </source>
</evidence>
<feature type="region of interest" description="Disordered" evidence="1">
    <location>
        <begin position="123"/>
        <end position="323"/>
    </location>
</feature>
<sequence length="323" mass="37673">MFVAVNIIRGVEPLHIQIEERNKPNPLDLGQKLIVLDNEYDDLDEIIVKVVDKVVEFADTIIRHNKAKAKEQLEKEKKDNQSRIPYIIGYGSAPGHFALFYLPSTLMKYEDIQLSPRGYKIVDNEKNTEMTRKQEEKRESERQRHTSPSNNAEDDRWAEDGRESQNNQRNESKQKDNQSANQRDKRNNRDSEWDDRSQERNDNNQNKNKNKGIQELTVNQKQKRKKKNERSRKTKANKQNDKQNNNINQGTGSNNQNHGNQYGIGGQSNTGQFNNEQHNLRSNSRSIESAHSRSNSKPQYPPRQQPPPPNTSFKQQYQQNQNL</sequence>
<feature type="compositionally biased region" description="Polar residues" evidence="1">
    <location>
        <begin position="311"/>
        <end position="323"/>
    </location>
</feature>
<organism evidence="3 4">
    <name type="scientific">Streblomastix strix</name>
    <dbReference type="NCBI Taxonomy" id="222440"/>
    <lineage>
        <taxon>Eukaryota</taxon>
        <taxon>Metamonada</taxon>
        <taxon>Preaxostyla</taxon>
        <taxon>Oxymonadida</taxon>
        <taxon>Streblomastigidae</taxon>
        <taxon>Streblomastix</taxon>
    </lineage>
</organism>
<gene>
    <name evidence="3" type="ORF">EZS28_013228</name>
</gene>
<dbReference type="Gene3D" id="3.30.505.10">
    <property type="entry name" value="SH2 domain"/>
    <property type="match status" value="2"/>
</dbReference>
<protein>
    <recommendedName>
        <fullName evidence="2">Spt6 SH2 domain-containing protein</fullName>
    </recommendedName>
</protein>
<reference evidence="3 4" key="1">
    <citation type="submission" date="2019-03" db="EMBL/GenBank/DDBJ databases">
        <title>Single cell metagenomics reveals metabolic interactions within the superorganism composed of flagellate Streblomastix strix and complex community of Bacteroidetes bacteria on its surface.</title>
        <authorList>
            <person name="Treitli S.C."/>
            <person name="Kolisko M."/>
            <person name="Husnik F."/>
            <person name="Keeling P."/>
            <person name="Hampl V."/>
        </authorList>
    </citation>
    <scope>NUCLEOTIDE SEQUENCE [LARGE SCALE GENOMIC DNA]</scope>
    <source>
        <strain evidence="3">ST1C</strain>
    </source>
</reference>
<feature type="compositionally biased region" description="Basic and acidic residues" evidence="1">
    <location>
        <begin position="123"/>
        <end position="144"/>
    </location>
</feature>
<dbReference type="EMBL" id="SNRW01002944">
    <property type="protein sequence ID" value="KAA6391245.1"/>
    <property type="molecule type" value="Genomic_DNA"/>
</dbReference>
<dbReference type="GO" id="GO:0034728">
    <property type="term" value="P:nucleosome organization"/>
    <property type="evidence" value="ECO:0007669"/>
    <property type="project" value="TreeGrafter"/>
</dbReference>
<evidence type="ECO:0000313" key="3">
    <source>
        <dbReference type="EMBL" id="KAA6391245.1"/>
    </source>
</evidence>
<feature type="domain" description="Spt6 SH2" evidence="2">
    <location>
        <begin position="15"/>
        <end position="125"/>
    </location>
</feature>
<feature type="compositionally biased region" description="Polar residues" evidence="1">
    <location>
        <begin position="269"/>
        <end position="297"/>
    </location>
</feature>
<dbReference type="Proteomes" id="UP000324800">
    <property type="component" value="Unassembled WGS sequence"/>
</dbReference>
<dbReference type="Pfam" id="PF14633">
    <property type="entry name" value="SH2_2"/>
    <property type="match status" value="1"/>
</dbReference>
<name>A0A5J4W972_9EUKA</name>
<dbReference type="GO" id="GO:0031491">
    <property type="term" value="F:nucleosome binding"/>
    <property type="evidence" value="ECO:0007669"/>
    <property type="project" value="TreeGrafter"/>
</dbReference>
<comment type="caution">
    <text evidence="3">The sequence shown here is derived from an EMBL/GenBank/DDBJ whole genome shotgun (WGS) entry which is preliminary data.</text>
</comment>
<dbReference type="PANTHER" id="PTHR10145:SF6">
    <property type="entry name" value="TRANSCRIPTION ELONGATION FACTOR SPT6"/>
    <property type="match status" value="1"/>
</dbReference>
<evidence type="ECO:0000259" key="2">
    <source>
        <dbReference type="Pfam" id="PF14633"/>
    </source>
</evidence>
<feature type="compositionally biased region" description="Basic residues" evidence="1">
    <location>
        <begin position="221"/>
        <end position="236"/>
    </location>
</feature>
<accession>A0A5J4W972</accession>
<evidence type="ECO:0000256" key="1">
    <source>
        <dbReference type="SAM" id="MobiDB-lite"/>
    </source>
</evidence>
<proteinExistence type="predicted"/>
<feature type="compositionally biased region" description="Pro residues" evidence="1">
    <location>
        <begin position="299"/>
        <end position="310"/>
    </location>
</feature>
<dbReference type="GO" id="GO:0042393">
    <property type="term" value="F:histone binding"/>
    <property type="evidence" value="ECO:0007669"/>
    <property type="project" value="TreeGrafter"/>
</dbReference>
<dbReference type="AlphaFoldDB" id="A0A5J4W972"/>
<feature type="compositionally biased region" description="Basic and acidic residues" evidence="1">
    <location>
        <begin position="170"/>
        <end position="202"/>
    </location>
</feature>
<dbReference type="GO" id="GO:0008023">
    <property type="term" value="C:transcription elongation factor complex"/>
    <property type="evidence" value="ECO:0007669"/>
    <property type="project" value="TreeGrafter"/>
</dbReference>
<dbReference type="GO" id="GO:0140673">
    <property type="term" value="P:transcription elongation-coupled chromatin remodeling"/>
    <property type="evidence" value="ECO:0007669"/>
    <property type="project" value="InterPro"/>
</dbReference>
<dbReference type="OrthoDB" id="343921at2759"/>
<dbReference type="InterPro" id="IPR036860">
    <property type="entry name" value="SH2_dom_sf"/>
</dbReference>
<dbReference type="InterPro" id="IPR017072">
    <property type="entry name" value="TF_Spt6"/>
</dbReference>
<dbReference type="InterPro" id="IPR035420">
    <property type="entry name" value="Spt6_SH2"/>
</dbReference>
<feature type="compositionally biased region" description="Low complexity" evidence="1">
    <location>
        <begin position="242"/>
        <end position="257"/>
    </location>
</feature>
<feature type="compositionally biased region" description="Basic and acidic residues" evidence="1">
    <location>
        <begin position="153"/>
        <end position="163"/>
    </location>
</feature>